<dbReference type="Proteomes" id="UP000182829">
    <property type="component" value="Unassembled WGS sequence"/>
</dbReference>
<protein>
    <submittedName>
        <fullName evidence="2">Homeodomain-like domain-containing protein</fullName>
    </submittedName>
</protein>
<dbReference type="SUPFAM" id="SSF46689">
    <property type="entry name" value="Homeodomain-like"/>
    <property type="match status" value="1"/>
</dbReference>
<sequence>MGGDRRGDLGRHLSEEELDRLLDEEDDPKIIKRFSFVKRLYKGATYEETADDVGKSASTGSRWERRWNDGGLGQLTPNFGGGRPLKLGDEEQERLLRLLREGQPWKAQEKGLL</sequence>
<dbReference type="Pfam" id="PF13384">
    <property type="entry name" value="HTH_23"/>
    <property type="match status" value="1"/>
</dbReference>
<gene>
    <name evidence="2" type="ORF">SAMN05443661_12360</name>
</gene>
<dbReference type="InterPro" id="IPR009057">
    <property type="entry name" value="Homeodomain-like_sf"/>
</dbReference>
<reference evidence="2 3" key="1">
    <citation type="submission" date="2016-10" db="EMBL/GenBank/DDBJ databases">
        <authorList>
            <person name="de Groot N.N."/>
        </authorList>
    </citation>
    <scope>NUCLEOTIDE SEQUENCE [LARGE SCALE GENOMIC DNA]</scope>
    <source>
        <strain evidence="2 3">SP2</strain>
    </source>
</reference>
<keyword evidence="2" id="KW-0371">Homeobox</keyword>
<evidence type="ECO:0000313" key="2">
    <source>
        <dbReference type="EMBL" id="SFJ35017.1"/>
    </source>
</evidence>
<accession>A0A1I3QPH0</accession>
<name>A0A1I3QPH0_9EURY</name>
<evidence type="ECO:0000256" key="1">
    <source>
        <dbReference type="SAM" id="MobiDB-lite"/>
    </source>
</evidence>
<keyword evidence="2" id="KW-0238">DNA-binding</keyword>
<feature type="region of interest" description="Disordered" evidence="1">
    <location>
        <begin position="49"/>
        <end position="86"/>
    </location>
</feature>
<proteinExistence type="predicted"/>
<dbReference type="OMA" id="RWERRWN"/>
<evidence type="ECO:0000313" key="3">
    <source>
        <dbReference type="Proteomes" id="UP000182829"/>
    </source>
</evidence>
<dbReference type="EMBL" id="FORO01000023">
    <property type="protein sequence ID" value="SFJ35017.1"/>
    <property type="molecule type" value="Genomic_DNA"/>
</dbReference>
<dbReference type="GO" id="GO:0003677">
    <property type="term" value="F:DNA binding"/>
    <property type="evidence" value="ECO:0007669"/>
    <property type="project" value="UniProtKB-KW"/>
</dbReference>
<organism evidence="2 3">
    <name type="scientific">Natronobacterium gregoryi</name>
    <dbReference type="NCBI Taxonomy" id="44930"/>
    <lineage>
        <taxon>Archaea</taxon>
        <taxon>Methanobacteriati</taxon>
        <taxon>Methanobacteriota</taxon>
        <taxon>Stenosarchaea group</taxon>
        <taxon>Halobacteria</taxon>
        <taxon>Halobacteriales</taxon>
        <taxon>Natrialbaceae</taxon>
        <taxon>Natronobacterium</taxon>
    </lineage>
</organism>
<dbReference type="AlphaFoldDB" id="A0A1I3QPH0"/>